<dbReference type="Proteomes" id="UP000319716">
    <property type="component" value="Unassembled WGS sequence"/>
</dbReference>
<dbReference type="EMBL" id="BEXB01000043">
    <property type="protein sequence ID" value="GAY78246.1"/>
    <property type="molecule type" value="Genomic_DNA"/>
</dbReference>
<dbReference type="PANTHER" id="PTHR34822:SF1">
    <property type="entry name" value="GRPB FAMILY PROTEIN"/>
    <property type="match status" value="1"/>
</dbReference>
<dbReference type="Pfam" id="PF04229">
    <property type="entry name" value="GrpB"/>
    <property type="match status" value="1"/>
</dbReference>
<comment type="caution">
    <text evidence="1">The sequence shown here is derived from an EMBL/GenBank/DDBJ whole genome shotgun (WGS) entry which is preliminary data.</text>
</comment>
<dbReference type="InterPro" id="IPR007344">
    <property type="entry name" value="GrpB/CoaE"/>
</dbReference>
<protein>
    <recommendedName>
        <fullName evidence="3">GrpB family protein</fullName>
    </recommendedName>
</protein>
<dbReference type="SUPFAM" id="SSF81301">
    <property type="entry name" value="Nucleotidyltransferase"/>
    <property type="match status" value="1"/>
</dbReference>
<evidence type="ECO:0000313" key="2">
    <source>
        <dbReference type="Proteomes" id="UP000319716"/>
    </source>
</evidence>
<accession>A0A4Y1ZGE3</accession>
<evidence type="ECO:0000313" key="1">
    <source>
        <dbReference type="EMBL" id="GAY78246.1"/>
    </source>
</evidence>
<dbReference type="PANTHER" id="PTHR34822">
    <property type="entry name" value="GRPB DOMAIN PROTEIN (AFU_ORTHOLOGUE AFUA_1G01530)"/>
    <property type="match status" value="1"/>
</dbReference>
<organism evidence="1 2">
    <name type="scientific">Sporolactobacillus inulinus</name>
    <dbReference type="NCBI Taxonomy" id="2078"/>
    <lineage>
        <taxon>Bacteria</taxon>
        <taxon>Bacillati</taxon>
        <taxon>Bacillota</taxon>
        <taxon>Bacilli</taxon>
        <taxon>Bacillales</taxon>
        <taxon>Sporolactobacillaceae</taxon>
        <taxon>Sporolactobacillus</taxon>
    </lineage>
</organism>
<dbReference type="AlphaFoldDB" id="A0A4Y1ZGE3"/>
<dbReference type="InterPro" id="IPR043519">
    <property type="entry name" value="NT_sf"/>
</dbReference>
<gene>
    <name evidence="1" type="ORF">NBRC111894_3800</name>
</gene>
<dbReference type="Gene3D" id="3.30.460.10">
    <property type="entry name" value="Beta Polymerase, domain 2"/>
    <property type="match status" value="1"/>
</dbReference>
<name>A0A4Y1ZGE3_9BACL</name>
<sequence length="232" mass="26732">MVFNNQPIGFLLSKINQNSELDSIVGPVFFFMEVEQMPSIRDDSNSISKSDKEIQKATVGESKPHNALIILHEYNPHWPTLFNQEANRIRYILGSKVLQLEHVGSTSVPGLCAKPIIDILMVVKNSADESTYVSDLEEADYTLRIREPEWFEHRLFKGPDTDINLHVFSEGASEVDRMLRFRNWLRTSSSDRDKYATVKRNLAGREWRHVQHYADAKNSIVQEIMERAKAIE</sequence>
<reference evidence="1 2" key="1">
    <citation type="submission" date="2017-11" db="EMBL/GenBank/DDBJ databases">
        <title>Draft Genome Sequence of Sporolactobacillus inulinus NBRC 111894 Isolated from Koso, a Japanese Sugar-Vegetable Fermented Beverage.</title>
        <authorList>
            <person name="Chiou T.Y."/>
            <person name="Oshima K."/>
            <person name="Suda W."/>
            <person name="Hattori M."/>
            <person name="Takahashi T."/>
        </authorList>
    </citation>
    <scope>NUCLEOTIDE SEQUENCE [LARGE SCALE GENOMIC DNA]</scope>
    <source>
        <strain evidence="1 2">NBRC111894</strain>
    </source>
</reference>
<evidence type="ECO:0008006" key="3">
    <source>
        <dbReference type="Google" id="ProtNLM"/>
    </source>
</evidence>
<proteinExistence type="predicted"/>